<gene>
    <name evidence="1" type="ORF">DS421_19g652310</name>
</gene>
<sequence>MVRSNKNEILLEFAIDTTCGFFHSFLSGSVVVLQTLPRLWTKQLLHKNV</sequence>
<dbReference type="EMBL" id="CP031001">
    <property type="protein sequence ID" value="QHN77391.1"/>
    <property type="molecule type" value="Genomic_DNA"/>
</dbReference>
<dbReference type="AlphaFoldDB" id="A0A6B9V9M5"/>
<evidence type="ECO:0000313" key="1">
    <source>
        <dbReference type="EMBL" id="QHN77391.1"/>
    </source>
</evidence>
<proteinExistence type="predicted"/>
<name>A0A6B9V9M5_ARAHY</name>
<dbReference type="Proteomes" id="UP000464620">
    <property type="component" value="Chromosome B09"/>
</dbReference>
<reference evidence="1 2" key="1">
    <citation type="submission" date="2020-01" db="EMBL/GenBank/DDBJ databases">
        <title>Genome sequence of Arachis hypogaea, cultivar Shitouqi.</title>
        <authorList>
            <person name="Zhuang W."/>
            <person name="Chen H."/>
            <person name="Varshney R."/>
            <person name="Wang D."/>
            <person name="Ming R."/>
        </authorList>
    </citation>
    <scope>NUCLEOTIDE SEQUENCE [LARGE SCALE GENOMIC DNA]</scope>
    <source>
        <tissue evidence="1">Young leaf</tissue>
    </source>
</reference>
<evidence type="ECO:0000313" key="2">
    <source>
        <dbReference type="Proteomes" id="UP000464620"/>
    </source>
</evidence>
<organism evidence="1 2">
    <name type="scientific">Arachis hypogaea</name>
    <name type="common">Peanut</name>
    <dbReference type="NCBI Taxonomy" id="3818"/>
    <lineage>
        <taxon>Eukaryota</taxon>
        <taxon>Viridiplantae</taxon>
        <taxon>Streptophyta</taxon>
        <taxon>Embryophyta</taxon>
        <taxon>Tracheophyta</taxon>
        <taxon>Spermatophyta</taxon>
        <taxon>Magnoliopsida</taxon>
        <taxon>eudicotyledons</taxon>
        <taxon>Gunneridae</taxon>
        <taxon>Pentapetalae</taxon>
        <taxon>rosids</taxon>
        <taxon>fabids</taxon>
        <taxon>Fabales</taxon>
        <taxon>Fabaceae</taxon>
        <taxon>Papilionoideae</taxon>
        <taxon>50 kb inversion clade</taxon>
        <taxon>dalbergioids sensu lato</taxon>
        <taxon>Dalbergieae</taxon>
        <taxon>Pterocarpus clade</taxon>
        <taxon>Arachis</taxon>
    </lineage>
</organism>
<accession>A0A6B9V9M5</accession>
<protein>
    <submittedName>
        <fullName evidence="1">Uncharacterized protein</fullName>
    </submittedName>
</protein>